<feature type="non-terminal residue" evidence="2">
    <location>
        <position position="1"/>
    </location>
</feature>
<comment type="caution">
    <text evidence="2">The sequence shown here is derived from an EMBL/GenBank/DDBJ whole genome shotgun (WGS) entry which is preliminary data.</text>
</comment>
<feature type="non-terminal residue" evidence="2">
    <location>
        <position position="139"/>
    </location>
</feature>
<protein>
    <submittedName>
        <fullName evidence="2">Beta-galactosidase 6, variant 2</fullName>
    </submittedName>
</protein>
<evidence type="ECO:0000256" key="1">
    <source>
        <dbReference type="SAM" id="MobiDB-lite"/>
    </source>
</evidence>
<name>A0A7J6TYX9_PEROL</name>
<dbReference type="EMBL" id="JABANO010007115">
    <property type="protein sequence ID" value="KAF4750659.1"/>
    <property type="molecule type" value="Genomic_DNA"/>
</dbReference>
<organism evidence="2 3">
    <name type="scientific">Perkinsus olseni</name>
    <name type="common">Perkinsus atlanticus</name>
    <dbReference type="NCBI Taxonomy" id="32597"/>
    <lineage>
        <taxon>Eukaryota</taxon>
        <taxon>Sar</taxon>
        <taxon>Alveolata</taxon>
        <taxon>Perkinsozoa</taxon>
        <taxon>Perkinsea</taxon>
        <taxon>Perkinsida</taxon>
        <taxon>Perkinsidae</taxon>
        <taxon>Perkinsus</taxon>
    </lineage>
</organism>
<keyword evidence="3" id="KW-1185">Reference proteome</keyword>
<evidence type="ECO:0000313" key="3">
    <source>
        <dbReference type="Proteomes" id="UP000553632"/>
    </source>
</evidence>
<proteinExistence type="predicted"/>
<evidence type="ECO:0000313" key="2">
    <source>
        <dbReference type="EMBL" id="KAF4750659.1"/>
    </source>
</evidence>
<sequence length="139" mass="15462">STYRLPPGVLVSGQNTLAIFSATGHWVPAQGSPPVVVEKSYRQWTGVSVEPVEMFSCRFCSESPFARLFGEDPPPQASTPQGVQGRDSGGTAGRQTRRSPSSFVRRSPEEMKRLIASWDHYVSSRARDFFVTRERLEDV</sequence>
<accession>A0A7J6TYX9</accession>
<feature type="region of interest" description="Disordered" evidence="1">
    <location>
        <begin position="68"/>
        <end position="108"/>
    </location>
</feature>
<dbReference type="Proteomes" id="UP000553632">
    <property type="component" value="Unassembled WGS sequence"/>
</dbReference>
<gene>
    <name evidence="2" type="primary">BGAL6_3</name>
    <name evidence="2" type="ORF">FOZ63_014546</name>
</gene>
<dbReference type="AlphaFoldDB" id="A0A7J6TYX9"/>
<reference evidence="2 3" key="1">
    <citation type="submission" date="2020-04" db="EMBL/GenBank/DDBJ databases">
        <title>Perkinsus olseni comparative genomics.</title>
        <authorList>
            <person name="Bogema D.R."/>
        </authorList>
    </citation>
    <scope>NUCLEOTIDE SEQUENCE [LARGE SCALE GENOMIC DNA]</scope>
    <source>
        <strain evidence="2 3">ATCC PRA-207</strain>
    </source>
</reference>